<keyword evidence="7" id="KW-0862">Zinc</keyword>
<dbReference type="RefSeq" id="WP_386433404.1">
    <property type="nucleotide sequence ID" value="NZ_JBHSBB010000016.1"/>
</dbReference>
<dbReference type="Gene3D" id="3.30.1490.190">
    <property type="match status" value="1"/>
</dbReference>
<dbReference type="InterPro" id="IPR043135">
    <property type="entry name" value="Fur_C"/>
</dbReference>
<protein>
    <submittedName>
        <fullName evidence="12">Fur family transcriptional regulator</fullName>
    </submittedName>
</protein>
<evidence type="ECO:0000256" key="2">
    <source>
        <dbReference type="ARBA" id="ARBA00007957"/>
    </source>
</evidence>
<comment type="caution">
    <text evidence="12">The sequence shown here is derived from an EMBL/GenBank/DDBJ whole genome shotgun (WGS) entry which is preliminary data.</text>
</comment>
<name>A0ABV8HRV5_9ACTN</name>
<evidence type="ECO:0000313" key="13">
    <source>
        <dbReference type="Proteomes" id="UP001595765"/>
    </source>
</evidence>
<evidence type="ECO:0000256" key="9">
    <source>
        <dbReference type="ARBA" id="ARBA00023125"/>
    </source>
</evidence>
<evidence type="ECO:0000313" key="12">
    <source>
        <dbReference type="EMBL" id="MFC4034717.1"/>
    </source>
</evidence>
<gene>
    <name evidence="12" type="ORF">ACFO3J_25080</name>
</gene>
<dbReference type="CDD" id="cd07153">
    <property type="entry name" value="Fur_like"/>
    <property type="match status" value="1"/>
</dbReference>
<dbReference type="InterPro" id="IPR036390">
    <property type="entry name" value="WH_DNA-bd_sf"/>
</dbReference>
<keyword evidence="8" id="KW-0805">Transcription regulation</keyword>
<feature type="region of interest" description="Disordered" evidence="11">
    <location>
        <begin position="152"/>
        <end position="175"/>
    </location>
</feature>
<dbReference type="SUPFAM" id="SSF46785">
    <property type="entry name" value="Winged helix' DNA-binding domain"/>
    <property type="match status" value="1"/>
</dbReference>
<dbReference type="PANTHER" id="PTHR33202:SF2">
    <property type="entry name" value="FERRIC UPTAKE REGULATION PROTEIN"/>
    <property type="match status" value="1"/>
</dbReference>
<evidence type="ECO:0000256" key="4">
    <source>
        <dbReference type="ARBA" id="ARBA00022490"/>
    </source>
</evidence>
<sequence length="175" mass="19095">MPGTYRSPTERSTEDARIPGRRTPQRRSLLEALMKGHDFLSAQSLHNTLRLKGVHVGLSTVYRTLAAFCEAGLADVVRDSNGERLFRYRPSRGHQHYLLCRSCGFSAPVESTAVEAWAQAIADTSDFAEVEHTVELTGICGDCLHDARRTDVAGRPASELSPDAGPAEAQDSAKD</sequence>
<evidence type="ECO:0000256" key="1">
    <source>
        <dbReference type="ARBA" id="ARBA00004496"/>
    </source>
</evidence>
<keyword evidence="5" id="KW-0678">Repressor</keyword>
<dbReference type="InterPro" id="IPR002481">
    <property type="entry name" value="FUR"/>
</dbReference>
<keyword evidence="4" id="KW-0963">Cytoplasm</keyword>
<dbReference type="Gene3D" id="1.10.10.10">
    <property type="entry name" value="Winged helix-like DNA-binding domain superfamily/Winged helix DNA-binding domain"/>
    <property type="match status" value="1"/>
</dbReference>
<feature type="compositionally biased region" description="Basic and acidic residues" evidence="11">
    <location>
        <begin position="8"/>
        <end position="18"/>
    </location>
</feature>
<keyword evidence="9" id="KW-0238">DNA-binding</keyword>
<evidence type="ECO:0000256" key="10">
    <source>
        <dbReference type="ARBA" id="ARBA00023163"/>
    </source>
</evidence>
<accession>A0ABV8HRV5</accession>
<comment type="similarity">
    <text evidence="2">Belongs to the Fur family.</text>
</comment>
<proteinExistence type="inferred from homology"/>
<organism evidence="12 13">
    <name type="scientific">Streptomyces polygonati</name>
    <dbReference type="NCBI Taxonomy" id="1617087"/>
    <lineage>
        <taxon>Bacteria</taxon>
        <taxon>Bacillati</taxon>
        <taxon>Actinomycetota</taxon>
        <taxon>Actinomycetes</taxon>
        <taxon>Kitasatosporales</taxon>
        <taxon>Streptomycetaceae</taxon>
        <taxon>Streptomyces</taxon>
    </lineage>
</organism>
<dbReference type="EMBL" id="JBHSBB010000016">
    <property type="protein sequence ID" value="MFC4034717.1"/>
    <property type="molecule type" value="Genomic_DNA"/>
</dbReference>
<evidence type="ECO:0000256" key="8">
    <source>
        <dbReference type="ARBA" id="ARBA00023015"/>
    </source>
</evidence>
<dbReference type="Proteomes" id="UP001595765">
    <property type="component" value="Unassembled WGS sequence"/>
</dbReference>
<keyword evidence="6" id="KW-0479">Metal-binding</keyword>
<dbReference type="InterPro" id="IPR036388">
    <property type="entry name" value="WH-like_DNA-bd_sf"/>
</dbReference>
<comment type="subcellular location">
    <subcellularLocation>
        <location evidence="1">Cytoplasm</location>
    </subcellularLocation>
</comment>
<comment type="subunit">
    <text evidence="3">Homodimer.</text>
</comment>
<evidence type="ECO:0000256" key="3">
    <source>
        <dbReference type="ARBA" id="ARBA00011738"/>
    </source>
</evidence>
<dbReference type="PANTHER" id="PTHR33202">
    <property type="entry name" value="ZINC UPTAKE REGULATION PROTEIN"/>
    <property type="match status" value="1"/>
</dbReference>
<evidence type="ECO:0000256" key="5">
    <source>
        <dbReference type="ARBA" id="ARBA00022491"/>
    </source>
</evidence>
<keyword evidence="13" id="KW-1185">Reference proteome</keyword>
<evidence type="ECO:0000256" key="11">
    <source>
        <dbReference type="SAM" id="MobiDB-lite"/>
    </source>
</evidence>
<evidence type="ECO:0000256" key="7">
    <source>
        <dbReference type="ARBA" id="ARBA00022833"/>
    </source>
</evidence>
<keyword evidence="10" id="KW-0804">Transcription</keyword>
<feature type="region of interest" description="Disordered" evidence="11">
    <location>
        <begin position="1"/>
        <end position="23"/>
    </location>
</feature>
<dbReference type="Pfam" id="PF01475">
    <property type="entry name" value="FUR"/>
    <property type="match status" value="1"/>
</dbReference>
<reference evidence="13" key="1">
    <citation type="journal article" date="2019" name="Int. J. Syst. Evol. Microbiol.">
        <title>The Global Catalogue of Microorganisms (GCM) 10K type strain sequencing project: providing services to taxonomists for standard genome sequencing and annotation.</title>
        <authorList>
            <consortium name="The Broad Institute Genomics Platform"/>
            <consortium name="The Broad Institute Genome Sequencing Center for Infectious Disease"/>
            <person name="Wu L."/>
            <person name="Ma J."/>
        </authorList>
    </citation>
    <scope>NUCLEOTIDE SEQUENCE [LARGE SCALE GENOMIC DNA]</scope>
    <source>
        <strain evidence="13">CGMCC 4.7237</strain>
    </source>
</reference>
<evidence type="ECO:0000256" key="6">
    <source>
        <dbReference type="ARBA" id="ARBA00022723"/>
    </source>
</evidence>